<evidence type="ECO:0000256" key="2">
    <source>
        <dbReference type="ARBA" id="ARBA00022801"/>
    </source>
</evidence>
<dbReference type="PRINTS" id="PR00111">
    <property type="entry name" value="ABHYDROLASE"/>
</dbReference>
<evidence type="ECO:0000256" key="1">
    <source>
        <dbReference type="ARBA" id="ARBA00010088"/>
    </source>
</evidence>
<dbReference type="InterPro" id="IPR002410">
    <property type="entry name" value="Peptidase_S33"/>
</dbReference>
<dbReference type="OrthoDB" id="9775557at2"/>
<dbReference type="InParanoid" id="Q01TS5"/>
<proteinExistence type="inferred from homology"/>
<dbReference type="STRING" id="234267.Acid_6005"/>
<dbReference type="KEGG" id="sus:Acid_6005"/>
<dbReference type="GO" id="GO:0008233">
    <property type="term" value="F:peptidase activity"/>
    <property type="evidence" value="ECO:0007669"/>
    <property type="project" value="InterPro"/>
</dbReference>
<protein>
    <submittedName>
        <fullName evidence="4">Alpha/beta hydrolase fold</fullName>
    </submittedName>
</protein>
<dbReference type="ESTHER" id="solue-q01ts5">
    <property type="family name" value="Proline_iminopeptidase"/>
</dbReference>
<dbReference type="PANTHER" id="PTHR43798:SF33">
    <property type="entry name" value="HYDROLASE, PUTATIVE (AFU_ORTHOLOGUE AFUA_2G14860)-RELATED"/>
    <property type="match status" value="1"/>
</dbReference>
<dbReference type="InterPro" id="IPR000073">
    <property type="entry name" value="AB_hydrolase_1"/>
</dbReference>
<keyword evidence="2 4" id="KW-0378">Hydrolase</keyword>
<dbReference type="Pfam" id="PF00561">
    <property type="entry name" value="Abhydrolase_1"/>
    <property type="match status" value="1"/>
</dbReference>
<dbReference type="FunCoup" id="Q01TS5">
    <property type="interactions" value="475"/>
</dbReference>
<dbReference type="eggNOG" id="COG0596">
    <property type="taxonomic scope" value="Bacteria"/>
</dbReference>
<dbReference type="PANTHER" id="PTHR43798">
    <property type="entry name" value="MONOACYLGLYCEROL LIPASE"/>
    <property type="match status" value="1"/>
</dbReference>
<evidence type="ECO:0000313" key="4">
    <source>
        <dbReference type="EMBL" id="ABJ86945.1"/>
    </source>
</evidence>
<sequence length="332" mass="37529" precursor="true">MRTRLIVASFAAAFVVGLPSDSARAFQAMRTAAPREGRISVGKTSLYYREIGQGQPIIVLHGGPDFDHSYLLPDLDRLADVFRLIYYDQRGRGRSADQVLPEEVTLASEIDDLDMVRRHFRLELPALLGHSWSTVLALEYALRHPERVSHMILLNPAPASTSDLAMFRKVYVQKLGADMDRQREILASPAYQEGDPEAVAARYRLHFKPALKRPEDYEKLMATMKAAFVRQGKEGIVKARAVEDRLMRESWQVESYDLLPKLQTLNIPTLVIWGDHDFIPAEIAAHIARAIPNAQLVTLNDCGHFAYMECPGEVRNAVDDFFRRTRATGHPH</sequence>
<evidence type="ECO:0000259" key="3">
    <source>
        <dbReference type="Pfam" id="PF00561"/>
    </source>
</evidence>
<dbReference type="GO" id="GO:0006508">
    <property type="term" value="P:proteolysis"/>
    <property type="evidence" value="ECO:0007669"/>
    <property type="project" value="InterPro"/>
</dbReference>
<reference evidence="4" key="1">
    <citation type="submission" date="2006-10" db="EMBL/GenBank/DDBJ databases">
        <title>Complete sequence of Solibacter usitatus Ellin6076.</title>
        <authorList>
            <consortium name="US DOE Joint Genome Institute"/>
            <person name="Copeland A."/>
            <person name="Lucas S."/>
            <person name="Lapidus A."/>
            <person name="Barry K."/>
            <person name="Detter J.C."/>
            <person name="Glavina del Rio T."/>
            <person name="Hammon N."/>
            <person name="Israni S."/>
            <person name="Dalin E."/>
            <person name="Tice H."/>
            <person name="Pitluck S."/>
            <person name="Thompson L.S."/>
            <person name="Brettin T."/>
            <person name="Bruce D."/>
            <person name="Han C."/>
            <person name="Tapia R."/>
            <person name="Gilna P."/>
            <person name="Schmutz J."/>
            <person name="Larimer F."/>
            <person name="Land M."/>
            <person name="Hauser L."/>
            <person name="Kyrpides N."/>
            <person name="Mikhailova N."/>
            <person name="Janssen P.H."/>
            <person name="Kuske C.R."/>
            <person name="Richardson P."/>
        </authorList>
    </citation>
    <scope>NUCLEOTIDE SEQUENCE</scope>
    <source>
        <strain evidence="4">Ellin6076</strain>
    </source>
</reference>
<dbReference type="SUPFAM" id="SSF53474">
    <property type="entry name" value="alpha/beta-Hydrolases"/>
    <property type="match status" value="1"/>
</dbReference>
<name>Q01TS5_SOLUE</name>
<gene>
    <name evidence="4" type="ordered locus">Acid_6005</name>
</gene>
<dbReference type="AlphaFoldDB" id="Q01TS5"/>
<dbReference type="Gene3D" id="3.40.50.1820">
    <property type="entry name" value="alpha/beta hydrolase"/>
    <property type="match status" value="1"/>
</dbReference>
<dbReference type="EMBL" id="CP000473">
    <property type="protein sequence ID" value="ABJ86945.1"/>
    <property type="molecule type" value="Genomic_DNA"/>
</dbReference>
<dbReference type="InterPro" id="IPR050266">
    <property type="entry name" value="AB_hydrolase_sf"/>
</dbReference>
<organism evidence="4">
    <name type="scientific">Solibacter usitatus (strain Ellin6076)</name>
    <dbReference type="NCBI Taxonomy" id="234267"/>
    <lineage>
        <taxon>Bacteria</taxon>
        <taxon>Pseudomonadati</taxon>
        <taxon>Acidobacteriota</taxon>
        <taxon>Terriglobia</taxon>
        <taxon>Bryobacterales</taxon>
        <taxon>Solibacteraceae</taxon>
        <taxon>Candidatus Solibacter</taxon>
    </lineage>
</organism>
<accession>Q01TS5</accession>
<dbReference type="PRINTS" id="PR00793">
    <property type="entry name" value="PROAMNOPTASE"/>
</dbReference>
<comment type="similarity">
    <text evidence="1">Belongs to the peptidase S33 family.</text>
</comment>
<dbReference type="InterPro" id="IPR029058">
    <property type="entry name" value="AB_hydrolase_fold"/>
</dbReference>
<dbReference type="HOGENOM" id="CLU_020336_50_0_0"/>
<dbReference type="GO" id="GO:0016020">
    <property type="term" value="C:membrane"/>
    <property type="evidence" value="ECO:0007669"/>
    <property type="project" value="TreeGrafter"/>
</dbReference>
<feature type="domain" description="AB hydrolase-1" evidence="3">
    <location>
        <begin position="56"/>
        <end position="309"/>
    </location>
</feature>